<dbReference type="Gene3D" id="1.10.1410.10">
    <property type="match status" value="1"/>
</dbReference>
<dbReference type="CDD" id="cd05402">
    <property type="entry name" value="NT_PAP_TUTase"/>
    <property type="match status" value="1"/>
</dbReference>
<protein>
    <submittedName>
        <fullName evidence="4">UBC core domain-containing protein</fullName>
    </submittedName>
</protein>
<dbReference type="Gene3D" id="3.10.110.10">
    <property type="entry name" value="Ubiquitin Conjugating Enzyme"/>
    <property type="match status" value="1"/>
</dbReference>
<dbReference type="SUPFAM" id="SSF81301">
    <property type="entry name" value="Nucleotidyltransferase"/>
    <property type="match status" value="1"/>
</dbReference>
<evidence type="ECO:0000313" key="3">
    <source>
        <dbReference type="Proteomes" id="UP000887561"/>
    </source>
</evidence>
<sequence length="690" mass="78901">MPSLESVKFTEENGNVLQVLTPNNGDAITSTFVDSTPIQDESFSKNLPICDSDPIFPFVTLKQERLHCIYREYDAVVKNFIEGVYVTPGAESPLVWFGLLVVRTGIFYGGLFRFTITIPEEFPDTNEIPIVQFEESLFHPLINPKNNCVDLNRFFPSGWQRDRNHIYQGIFFRCQCETSQAANPEASILLKENRSKFVQLAHNTVSRTQIYALPSSDDQNAIRFTPWDDIEMEPYRQYLLGKSELPENKKFSWRKHPIKNACFLLKELQDSGIGSSGGSNKKVAACSSKTNNNNKGVEVVSIPSDDWFTQMYGPMGENSEDKILSAKRGEGTKRISSTTTNSTSSDLIEIDVSDGEDLNQVFPPLLSPQTSKNKEDKEVEKTEKNEIRIDKNLVKNDKNKGQASFSDDDLDFVVLFESITEKNLKKENAQDNDDSDDSFIFSKNTLKRPPKIIKNAQDQVRNDIEENFGITLYPNKNDHTYTWKMRVKCMLEDIVKQIFPSESISLVAVGSTVNGCGAFNSDMDLCLCMPCRMDGYETQRNYAINRLKKVMRKLLTKRTLIHDILFVPAKVPILKIKFKHPYQKLEVDMNINNVPGIYNSYLIHYYSRIDDRFPALCLIVKHWAKKKGILDACSGYFNSYSLILMVLHFLQCGINIPILPNLQHLFPDYFHFFRALDEMQLFVDLPKPLP</sequence>
<dbReference type="InterPro" id="IPR000608">
    <property type="entry name" value="UBC"/>
</dbReference>
<feature type="domain" description="UBC core" evidence="2">
    <location>
        <begin position="64"/>
        <end position="210"/>
    </location>
</feature>
<dbReference type="SUPFAM" id="SSF81631">
    <property type="entry name" value="PAP/OAS1 substrate-binding domain"/>
    <property type="match status" value="1"/>
</dbReference>
<dbReference type="PANTHER" id="PTHR12271">
    <property type="entry name" value="POLY A POLYMERASE CID PAP -RELATED"/>
    <property type="match status" value="1"/>
</dbReference>
<evidence type="ECO:0000256" key="1">
    <source>
        <dbReference type="SAM" id="MobiDB-lite"/>
    </source>
</evidence>
<feature type="region of interest" description="Disordered" evidence="1">
    <location>
        <begin position="359"/>
        <end position="383"/>
    </location>
</feature>
<feature type="region of interest" description="Disordered" evidence="1">
    <location>
        <begin position="326"/>
        <end position="347"/>
    </location>
</feature>
<dbReference type="WBParaSite" id="scaffold47651_cov452.g24718">
    <property type="protein sequence ID" value="scaffold47651_cov452.g24718"/>
    <property type="gene ID" value="scaffold47651_cov452.g24718"/>
</dbReference>
<proteinExistence type="predicted"/>
<dbReference type="Gene3D" id="3.30.460.10">
    <property type="entry name" value="Beta Polymerase, domain 2"/>
    <property type="match status" value="1"/>
</dbReference>
<dbReference type="SMART" id="SM00212">
    <property type="entry name" value="UBCc"/>
    <property type="match status" value="1"/>
</dbReference>
<dbReference type="Proteomes" id="UP000887561">
    <property type="component" value="Unplaced"/>
</dbReference>
<dbReference type="Pfam" id="PF22600">
    <property type="entry name" value="MTPAP-like_central"/>
    <property type="match status" value="1"/>
</dbReference>
<organism evidence="3 4">
    <name type="scientific">Meloidogyne javanica</name>
    <name type="common">Root-knot nematode worm</name>
    <dbReference type="NCBI Taxonomy" id="6303"/>
    <lineage>
        <taxon>Eukaryota</taxon>
        <taxon>Metazoa</taxon>
        <taxon>Ecdysozoa</taxon>
        <taxon>Nematoda</taxon>
        <taxon>Chromadorea</taxon>
        <taxon>Rhabditida</taxon>
        <taxon>Tylenchina</taxon>
        <taxon>Tylenchomorpha</taxon>
        <taxon>Tylenchoidea</taxon>
        <taxon>Meloidogynidae</taxon>
        <taxon>Meloidogyninae</taxon>
        <taxon>Meloidogyne</taxon>
        <taxon>Meloidogyne incognita group</taxon>
    </lineage>
</organism>
<dbReference type="InterPro" id="IPR054708">
    <property type="entry name" value="MTPAP-like_central"/>
</dbReference>
<dbReference type="PANTHER" id="PTHR12271:SF117">
    <property type="entry name" value="PAP-ASSOCIATED DOMAIN-CONTAINING PROTEIN"/>
    <property type="match status" value="1"/>
</dbReference>
<feature type="compositionally biased region" description="Low complexity" evidence="1">
    <location>
        <begin position="336"/>
        <end position="345"/>
    </location>
</feature>
<evidence type="ECO:0000259" key="2">
    <source>
        <dbReference type="PROSITE" id="PS50127"/>
    </source>
</evidence>
<accession>A0A915MPD4</accession>
<dbReference type="AlphaFoldDB" id="A0A915MPD4"/>
<keyword evidence="3" id="KW-1185">Reference proteome</keyword>
<evidence type="ECO:0000313" key="4">
    <source>
        <dbReference type="WBParaSite" id="scaffold47651_cov452.g24718"/>
    </source>
</evidence>
<dbReference type="GO" id="GO:0031123">
    <property type="term" value="P:RNA 3'-end processing"/>
    <property type="evidence" value="ECO:0007669"/>
    <property type="project" value="TreeGrafter"/>
</dbReference>
<dbReference type="SUPFAM" id="SSF54495">
    <property type="entry name" value="UBC-like"/>
    <property type="match status" value="1"/>
</dbReference>
<dbReference type="InterPro" id="IPR043519">
    <property type="entry name" value="NT_sf"/>
</dbReference>
<feature type="compositionally biased region" description="Basic and acidic residues" evidence="1">
    <location>
        <begin position="372"/>
        <end position="383"/>
    </location>
</feature>
<reference evidence="4" key="1">
    <citation type="submission" date="2022-11" db="UniProtKB">
        <authorList>
            <consortium name="WormBaseParasite"/>
        </authorList>
    </citation>
    <scope>IDENTIFICATION</scope>
</reference>
<dbReference type="CDD" id="cd23814">
    <property type="entry name" value="UEV_AKTIP"/>
    <property type="match status" value="1"/>
</dbReference>
<dbReference type="GO" id="GO:1990817">
    <property type="term" value="F:poly(A) RNA polymerase activity"/>
    <property type="evidence" value="ECO:0007669"/>
    <property type="project" value="TreeGrafter"/>
</dbReference>
<name>A0A915MPD4_MELJA</name>
<dbReference type="Pfam" id="PF00179">
    <property type="entry name" value="UQ_con"/>
    <property type="match status" value="1"/>
</dbReference>
<dbReference type="InterPro" id="IPR016135">
    <property type="entry name" value="UBQ-conjugating_enzyme/RWD"/>
</dbReference>
<dbReference type="PROSITE" id="PS50127">
    <property type="entry name" value="UBC_2"/>
    <property type="match status" value="1"/>
</dbReference>